<sequence length="90" mass="9926">MQSAVFKNLSSRAYWHLNREKGATCDFGGTGHLLHVKPNHLLASAAKWSFATIMDVVSLALVAVGAAIVSVVRWRQLRVRRQYSPIGGHL</sequence>
<evidence type="ECO:0008006" key="4">
    <source>
        <dbReference type="Google" id="ProtNLM"/>
    </source>
</evidence>
<protein>
    <recommendedName>
        <fullName evidence="4">X8 domain-containing protein</fullName>
    </recommendedName>
</protein>
<reference evidence="2" key="1">
    <citation type="submission" date="2022-12" db="EMBL/GenBank/DDBJ databases">
        <authorList>
            <person name="Webb A."/>
        </authorList>
    </citation>
    <scope>NUCLEOTIDE SEQUENCE</scope>
    <source>
        <strain evidence="2">Pf2</strain>
    </source>
</reference>
<evidence type="ECO:0000256" key="1">
    <source>
        <dbReference type="SAM" id="Phobius"/>
    </source>
</evidence>
<proteinExistence type="predicted"/>
<dbReference type="AlphaFoldDB" id="A0AAV0TQ57"/>
<gene>
    <name evidence="2" type="ORF">PFR002_LOCUS5161</name>
</gene>
<feature type="transmembrane region" description="Helical" evidence="1">
    <location>
        <begin position="48"/>
        <end position="72"/>
    </location>
</feature>
<accession>A0AAV0TQ57</accession>
<dbReference type="EMBL" id="CANTFK010000766">
    <property type="protein sequence ID" value="CAI5725632.1"/>
    <property type="molecule type" value="Genomic_DNA"/>
</dbReference>
<keyword evidence="1" id="KW-0812">Transmembrane</keyword>
<keyword evidence="1" id="KW-0472">Membrane</keyword>
<comment type="caution">
    <text evidence="2">The sequence shown here is derived from an EMBL/GenBank/DDBJ whole genome shotgun (WGS) entry which is preliminary data.</text>
</comment>
<keyword evidence="1" id="KW-1133">Transmembrane helix</keyword>
<name>A0AAV0TQ57_9STRA</name>
<evidence type="ECO:0000313" key="2">
    <source>
        <dbReference type="EMBL" id="CAI5725632.1"/>
    </source>
</evidence>
<organism evidence="2 3">
    <name type="scientific">Peronospora farinosa</name>
    <dbReference type="NCBI Taxonomy" id="134698"/>
    <lineage>
        <taxon>Eukaryota</taxon>
        <taxon>Sar</taxon>
        <taxon>Stramenopiles</taxon>
        <taxon>Oomycota</taxon>
        <taxon>Peronosporomycetes</taxon>
        <taxon>Peronosporales</taxon>
        <taxon>Peronosporaceae</taxon>
        <taxon>Peronospora</taxon>
    </lineage>
</organism>
<dbReference type="Proteomes" id="UP001159659">
    <property type="component" value="Unassembled WGS sequence"/>
</dbReference>
<evidence type="ECO:0000313" key="3">
    <source>
        <dbReference type="Proteomes" id="UP001159659"/>
    </source>
</evidence>